<evidence type="ECO:0000313" key="10">
    <source>
        <dbReference type="Proteomes" id="UP001163104"/>
    </source>
</evidence>
<name>A0AA46SGW9_CYTFI</name>
<comment type="subcellular location">
    <subcellularLocation>
        <location evidence="1">Cell membrane</location>
        <topology evidence="1">Multi-pass membrane protein</topology>
    </subcellularLocation>
</comment>
<feature type="domain" description="Major facilitator superfamily (MFS) profile" evidence="8">
    <location>
        <begin position="12"/>
        <end position="404"/>
    </location>
</feature>
<reference evidence="9" key="1">
    <citation type="submission" date="2022-10" db="EMBL/GenBank/DDBJ databases">
        <title>Mechanism of multi-heavy metal repair in Cytobacillus Firmus M7.</title>
        <authorList>
            <person name="Li X."/>
            <person name="Yu C."/>
        </authorList>
    </citation>
    <scope>NUCLEOTIDE SEQUENCE</scope>
    <source>
        <strain evidence="9">M7</strain>
        <plasmid evidence="9">p1</plasmid>
    </source>
</reference>
<evidence type="ECO:0000256" key="1">
    <source>
        <dbReference type="ARBA" id="ARBA00004651"/>
    </source>
</evidence>
<dbReference type="GO" id="GO:0005886">
    <property type="term" value="C:plasma membrane"/>
    <property type="evidence" value="ECO:0007669"/>
    <property type="project" value="UniProtKB-SubCell"/>
</dbReference>
<dbReference type="InterPro" id="IPR020846">
    <property type="entry name" value="MFS_dom"/>
</dbReference>
<organism evidence="9 10">
    <name type="scientific">Cytobacillus firmus</name>
    <name type="common">Bacillus firmus</name>
    <dbReference type="NCBI Taxonomy" id="1399"/>
    <lineage>
        <taxon>Bacteria</taxon>
        <taxon>Bacillati</taxon>
        <taxon>Bacillota</taxon>
        <taxon>Bacilli</taxon>
        <taxon>Bacillales</taxon>
        <taxon>Bacillaceae</taxon>
        <taxon>Cytobacillus</taxon>
    </lineage>
</organism>
<keyword evidence="3" id="KW-1003">Cell membrane</keyword>
<proteinExistence type="predicted"/>
<evidence type="ECO:0000259" key="8">
    <source>
        <dbReference type="PROSITE" id="PS50850"/>
    </source>
</evidence>
<geneLocation type="plasmid" evidence="9 10">
    <name>p1</name>
</geneLocation>
<evidence type="ECO:0000256" key="5">
    <source>
        <dbReference type="ARBA" id="ARBA00022989"/>
    </source>
</evidence>
<dbReference type="PANTHER" id="PTHR43414">
    <property type="entry name" value="MULTIDRUG RESISTANCE PROTEIN MDTG"/>
    <property type="match status" value="1"/>
</dbReference>
<dbReference type="EMBL" id="CP107028">
    <property type="protein sequence ID" value="UYG98228.1"/>
    <property type="molecule type" value="Genomic_DNA"/>
</dbReference>
<evidence type="ECO:0000256" key="4">
    <source>
        <dbReference type="ARBA" id="ARBA00022692"/>
    </source>
</evidence>
<evidence type="ECO:0000313" key="9">
    <source>
        <dbReference type="EMBL" id="UYG98228.1"/>
    </source>
</evidence>
<dbReference type="InterPro" id="IPR011701">
    <property type="entry name" value="MFS"/>
</dbReference>
<dbReference type="RefSeq" id="WP_263600283.1">
    <property type="nucleotide sequence ID" value="NZ_CP107028.1"/>
</dbReference>
<dbReference type="Pfam" id="PF07690">
    <property type="entry name" value="MFS_1"/>
    <property type="match status" value="1"/>
</dbReference>
<dbReference type="GO" id="GO:0022857">
    <property type="term" value="F:transmembrane transporter activity"/>
    <property type="evidence" value="ECO:0007669"/>
    <property type="project" value="InterPro"/>
</dbReference>
<dbReference type="PANTHER" id="PTHR43414:SF6">
    <property type="entry name" value="MULTIDRUG RESISTANCE PROTEIN MDTG"/>
    <property type="match status" value="1"/>
</dbReference>
<dbReference type="Proteomes" id="UP001163104">
    <property type="component" value="Plasmid p1"/>
</dbReference>
<feature type="transmembrane region" description="Helical" evidence="7">
    <location>
        <begin position="80"/>
        <end position="106"/>
    </location>
</feature>
<dbReference type="Gene3D" id="1.20.1250.20">
    <property type="entry name" value="MFS general substrate transporter like domains"/>
    <property type="match status" value="1"/>
</dbReference>
<keyword evidence="6 7" id="KW-0472">Membrane</keyword>
<feature type="transmembrane region" description="Helical" evidence="7">
    <location>
        <begin position="248"/>
        <end position="271"/>
    </location>
</feature>
<feature type="transmembrane region" description="Helical" evidence="7">
    <location>
        <begin position="315"/>
        <end position="339"/>
    </location>
</feature>
<evidence type="ECO:0000256" key="3">
    <source>
        <dbReference type="ARBA" id="ARBA00022475"/>
    </source>
</evidence>
<feature type="transmembrane region" description="Helical" evidence="7">
    <location>
        <begin position="143"/>
        <end position="164"/>
    </location>
</feature>
<dbReference type="PROSITE" id="PS50850">
    <property type="entry name" value="MFS"/>
    <property type="match status" value="1"/>
</dbReference>
<accession>A0AA46SGW9</accession>
<sequence>MVTIKDKMSSNTIIIVALITALSLLGDSMLYIALPIYWETAGLESIWQVGVLLSINRFIRLPFNPLVGWMYKRISLKTGLIIAVLLGGFTTIGYGVFEGFIAWVILRAVWGIAWSFFRIGGLSVVALYADNNKRGSSMGLYNGLYRTGSLVGMLIGGLLVPIIGLSTVSVGFGFLTLLGLPLILKSNFTQDNKTSEEKGDINKSKPFIGKTGYKVSIIISGFLIAMLYQGILTSTLSSMIEHFYGEHISILSVVISVTLLSGIIQAVRWAWEPFLGRTVGQWSDGSRGRLPIFIVSLIFAGVVFGMISIRLPLGLWIVITLLVMAGATILTTLLDTIALDTAKTANVVSFLTIYSISQDVGAALGPALSFILIQLEAGFNFIYWGGAVTLLILAIIWSVLAKRLNTFINSYDKGFNKAY</sequence>
<dbReference type="AlphaFoldDB" id="A0AA46SGW9"/>
<feature type="transmembrane region" description="Helical" evidence="7">
    <location>
        <begin position="12"/>
        <end position="34"/>
    </location>
</feature>
<keyword evidence="2" id="KW-0813">Transport</keyword>
<dbReference type="InterPro" id="IPR036259">
    <property type="entry name" value="MFS_trans_sf"/>
</dbReference>
<feature type="transmembrane region" description="Helical" evidence="7">
    <location>
        <begin position="381"/>
        <end position="400"/>
    </location>
</feature>
<keyword evidence="9" id="KW-0614">Plasmid</keyword>
<feature type="transmembrane region" description="Helical" evidence="7">
    <location>
        <begin position="112"/>
        <end position="131"/>
    </location>
</feature>
<evidence type="ECO:0000256" key="2">
    <source>
        <dbReference type="ARBA" id="ARBA00022448"/>
    </source>
</evidence>
<evidence type="ECO:0000256" key="6">
    <source>
        <dbReference type="ARBA" id="ARBA00023136"/>
    </source>
</evidence>
<feature type="transmembrane region" description="Helical" evidence="7">
    <location>
        <begin position="292"/>
        <end position="309"/>
    </location>
</feature>
<keyword evidence="4 7" id="KW-0812">Transmembrane</keyword>
<keyword evidence="5 7" id="KW-1133">Transmembrane helix</keyword>
<gene>
    <name evidence="9" type="ORF">OD459_25495</name>
</gene>
<feature type="transmembrane region" description="Helical" evidence="7">
    <location>
        <begin position="351"/>
        <end position="375"/>
    </location>
</feature>
<feature type="transmembrane region" description="Helical" evidence="7">
    <location>
        <begin position="211"/>
        <end position="228"/>
    </location>
</feature>
<dbReference type="SUPFAM" id="SSF103473">
    <property type="entry name" value="MFS general substrate transporter"/>
    <property type="match status" value="1"/>
</dbReference>
<protein>
    <submittedName>
        <fullName evidence="9">MFS transporter</fullName>
    </submittedName>
</protein>
<evidence type="ECO:0000256" key="7">
    <source>
        <dbReference type="SAM" id="Phobius"/>
    </source>
</evidence>